<organism evidence="1 2">
    <name type="scientific">Metschnikowia aff. pulcherrima</name>
    <dbReference type="NCBI Taxonomy" id="2163413"/>
    <lineage>
        <taxon>Eukaryota</taxon>
        <taxon>Fungi</taxon>
        <taxon>Dikarya</taxon>
        <taxon>Ascomycota</taxon>
        <taxon>Saccharomycotina</taxon>
        <taxon>Pichiomycetes</taxon>
        <taxon>Metschnikowiaceae</taxon>
        <taxon>Metschnikowia</taxon>
    </lineage>
</organism>
<dbReference type="STRING" id="2163413.A0A4P6XME5"/>
<proteinExistence type="predicted"/>
<reference evidence="2" key="1">
    <citation type="submission" date="2019-03" db="EMBL/GenBank/DDBJ databases">
        <title>Snf2 controls pulcherriminic acid biosynthesis and connects pigmentation and antifungal activity of the yeast Metschnikowia pulcherrima.</title>
        <authorList>
            <person name="Gore-Lloyd D."/>
            <person name="Sumann I."/>
            <person name="Brachmann A.O."/>
            <person name="Schneeberger K."/>
            <person name="Ortiz-Merino R.A."/>
            <person name="Moreno-Beltran M."/>
            <person name="Schlaefli M."/>
            <person name="Kirner P."/>
            <person name="Santos Kron A."/>
            <person name="Wolfe K.H."/>
            <person name="Piel J."/>
            <person name="Ahrens C.H."/>
            <person name="Henk D."/>
            <person name="Freimoser F.M."/>
        </authorList>
    </citation>
    <scope>NUCLEOTIDE SEQUENCE [LARGE SCALE GENOMIC DNA]</scope>
    <source>
        <strain evidence="2">APC 1.2</strain>
    </source>
</reference>
<dbReference type="AlphaFoldDB" id="A0A4P6XME5"/>
<protein>
    <submittedName>
        <fullName evidence="1">ER-Golgi trafficking TRAPP I complex subunit</fullName>
    </submittedName>
</protein>
<accession>A0A4P6XME5</accession>
<dbReference type="Proteomes" id="UP000292447">
    <property type="component" value="Chromosome II"/>
</dbReference>
<keyword evidence="2" id="KW-1185">Reference proteome</keyword>
<dbReference type="Pfam" id="PF12739">
    <property type="entry name" value="TRAPPC-Trs85"/>
    <property type="match status" value="1"/>
</dbReference>
<evidence type="ECO:0000313" key="1">
    <source>
        <dbReference type="EMBL" id="QBM87735.1"/>
    </source>
</evidence>
<dbReference type="PANTHER" id="PTHR12975:SF6">
    <property type="entry name" value="TRAFFICKING PROTEIN PARTICLE COMPLEX SUBUNIT 8"/>
    <property type="match status" value="1"/>
</dbReference>
<dbReference type="PANTHER" id="PTHR12975">
    <property type="entry name" value="TRANSPORT PROTEIN TRAPP"/>
    <property type="match status" value="1"/>
</dbReference>
<evidence type="ECO:0000313" key="2">
    <source>
        <dbReference type="Proteomes" id="UP000292447"/>
    </source>
</evidence>
<gene>
    <name evidence="1" type="primary">MPUL0B09440</name>
    <name evidence="1" type="ORF">METSCH_B09440</name>
</gene>
<name>A0A4P6XME5_9ASCO</name>
<dbReference type="InterPro" id="IPR024420">
    <property type="entry name" value="TRAPP_III_complex_Trs85"/>
</dbReference>
<dbReference type="EMBL" id="CP034457">
    <property type="protein sequence ID" value="QBM87735.1"/>
    <property type="molecule type" value="Genomic_DNA"/>
</dbReference>
<dbReference type="GO" id="GO:1990072">
    <property type="term" value="C:TRAPPIII protein complex"/>
    <property type="evidence" value="ECO:0007669"/>
    <property type="project" value="TreeGrafter"/>
</dbReference>
<sequence length="627" mass="70998">MTAEFPTVRQLLLQHAYLPLVSVQLSRAADVQFQHSCGNNQLTALSVLKPYGNNVTHGMAGQQFRVTGTLLITRGYASFPVRFEPPLLELLMIQNLADDKLAPLFSISSLEHLMRRYSEQPGHSKDLYAHFFRKIVTSNRVVPFDTLNHPVAQLFVVDLAADDVAAVHRMIVDFRNSAFPKYVQNLDIFVHAFVICGAHVNESDLQTYQAQLRNELALTSTIVRIALGQDESRVLMPELENATVEQEMQHLSLQTAHPGPENGLSVPKLLDLTLRTAVFEFILRSLVPHMERRLRTWDDAVLAPKKSLTGRFFSVSRKLFNSSDSAPQATTSGAYSHNAGFYHRSAPEQTLRKLADWALMLKDFKYAYSTYDLIKKDYANDKAWAYVAAAQEMCIVSLLLAQTQPLLADTPPQKPDKNTLRKIRHDIIEPYVDNLAYTYRLRLNAKTYAVRSHVVIAELLSNMSALFNIPWWWSDLVETYFMSAEHELATHLAAAGKALQATRAVLYERLAFVKKNSFFVPADRKDIIDDIYIRGIVPEKGAPAEEGYYVNEAKLHPCNDNAVKGLTRVRKSSFWCLMAMREWMLLENKAQIRLVLGSLGTMYQTTSGNDWLAREDLALAQIKSYVE</sequence>